<name>N1ZWP6_9FIRM</name>
<keyword evidence="2" id="KW-1185">Reference proteome</keyword>
<gene>
    <name evidence="1" type="ORF">C823_04576</name>
</gene>
<organism evidence="1 2">
    <name type="scientific">Eubacterium plexicaudatum ASF492</name>
    <dbReference type="NCBI Taxonomy" id="1235802"/>
    <lineage>
        <taxon>Bacteria</taxon>
        <taxon>Bacillati</taxon>
        <taxon>Bacillota</taxon>
        <taxon>Clostridia</taxon>
        <taxon>Eubacteriales</taxon>
        <taxon>Eubacteriaceae</taxon>
        <taxon>Eubacterium</taxon>
    </lineage>
</organism>
<dbReference type="HOGENOM" id="CLU_3289857_0_0_9"/>
<dbReference type="AlphaFoldDB" id="N1ZWP6"/>
<proteinExistence type="predicted"/>
<dbReference type="PATRIC" id="fig|1235802.3.peg.4858"/>
<dbReference type="Proteomes" id="UP000012589">
    <property type="component" value="Unassembled WGS sequence"/>
</dbReference>
<protein>
    <submittedName>
        <fullName evidence="1">Uncharacterized protein</fullName>
    </submittedName>
</protein>
<reference evidence="1 2" key="1">
    <citation type="journal article" date="2014" name="Genome Announc.">
        <title>Draft genome sequences of the altered schaedler flora, a defined bacterial community from gnotobiotic mice.</title>
        <authorList>
            <person name="Wannemuehler M.J."/>
            <person name="Overstreet A.M."/>
            <person name="Ward D.V."/>
            <person name="Phillips G.J."/>
        </authorList>
    </citation>
    <scope>NUCLEOTIDE SEQUENCE [LARGE SCALE GENOMIC DNA]</scope>
    <source>
        <strain evidence="1 2">ASF492</strain>
    </source>
</reference>
<evidence type="ECO:0000313" key="1">
    <source>
        <dbReference type="EMBL" id="EMZ21432.1"/>
    </source>
</evidence>
<accession>N1ZWP6</accession>
<dbReference type="STRING" id="1235802.C823_04576"/>
<dbReference type="EMBL" id="AQFT01000133">
    <property type="protein sequence ID" value="EMZ21432.1"/>
    <property type="molecule type" value="Genomic_DNA"/>
</dbReference>
<comment type="caution">
    <text evidence="1">The sequence shown here is derived from an EMBL/GenBank/DDBJ whole genome shotgun (WGS) entry which is preliminary data.</text>
</comment>
<evidence type="ECO:0000313" key="2">
    <source>
        <dbReference type="Proteomes" id="UP000012589"/>
    </source>
</evidence>
<sequence>MKENSKNEKVLKVISETEILGKKIKMYGNIEFPLFLAKRC</sequence>